<evidence type="ECO:0000313" key="6">
    <source>
        <dbReference type="Proteomes" id="UP001558613"/>
    </source>
</evidence>
<accession>A0ABR3LPS1</accession>
<evidence type="ECO:0000256" key="1">
    <source>
        <dbReference type="ARBA" id="ARBA00005234"/>
    </source>
</evidence>
<dbReference type="InterPro" id="IPR038765">
    <property type="entry name" value="Papain-like_cys_pep_sf"/>
</dbReference>
<proteinExistence type="inferred from homology"/>
<dbReference type="Proteomes" id="UP001558613">
    <property type="component" value="Unassembled WGS sequence"/>
</dbReference>
<evidence type="ECO:0000313" key="5">
    <source>
        <dbReference type="EMBL" id="KAL1254899.1"/>
    </source>
</evidence>
<gene>
    <name evidence="5" type="ORF">QQF64_012960</name>
</gene>
<dbReference type="InterPro" id="IPR003653">
    <property type="entry name" value="Peptidase_C48_C"/>
</dbReference>
<dbReference type="Gene3D" id="3.40.395.10">
    <property type="entry name" value="Adenoviral Proteinase, Chain A"/>
    <property type="match status" value="1"/>
</dbReference>
<dbReference type="EMBL" id="JAYMGO010000019">
    <property type="protein sequence ID" value="KAL1254899.1"/>
    <property type="molecule type" value="Genomic_DNA"/>
</dbReference>
<dbReference type="Pfam" id="PF02902">
    <property type="entry name" value="Peptidase_C48"/>
    <property type="match status" value="1"/>
</dbReference>
<keyword evidence="2" id="KW-0645">Protease</keyword>
<evidence type="ECO:0000256" key="2">
    <source>
        <dbReference type="ARBA" id="ARBA00022670"/>
    </source>
</evidence>
<name>A0ABR3LPS1_9TELE</name>
<dbReference type="SUPFAM" id="SSF54001">
    <property type="entry name" value="Cysteine proteinases"/>
    <property type="match status" value="1"/>
</dbReference>
<evidence type="ECO:0000259" key="4">
    <source>
        <dbReference type="Pfam" id="PF02902"/>
    </source>
</evidence>
<reference evidence="5 6" key="1">
    <citation type="submission" date="2023-09" db="EMBL/GenBank/DDBJ databases">
        <authorList>
            <person name="Wang M."/>
        </authorList>
    </citation>
    <scope>NUCLEOTIDE SEQUENCE [LARGE SCALE GENOMIC DNA]</scope>
    <source>
        <strain evidence="5">GT-2023</strain>
        <tissue evidence="5">Liver</tissue>
    </source>
</reference>
<keyword evidence="3" id="KW-0378">Hydrolase</keyword>
<evidence type="ECO:0000256" key="3">
    <source>
        <dbReference type="ARBA" id="ARBA00022801"/>
    </source>
</evidence>
<comment type="caution">
    <text evidence="5">The sequence shown here is derived from an EMBL/GenBank/DDBJ whole genome shotgun (WGS) entry which is preliminary data.</text>
</comment>
<comment type="similarity">
    <text evidence="1">Belongs to the peptidase C48 family.</text>
</comment>
<protein>
    <recommendedName>
        <fullName evidence="4">Ubiquitin-like protease family profile domain-containing protein</fullName>
    </recommendedName>
</protein>
<keyword evidence="6" id="KW-1185">Reference proteome</keyword>
<sequence>MIETNWSGTWRKLIKNEDIPSQRDSLDCGVFMLMYALYITFEWPYDFNQTDMPYTRECWLNLVLKCMSHKRCHKLERFLDTLQGRVLQNVHTAKLYAVWRHLQKCIPGYVGRGRRGELVKFISEDTHPDFCSEFCQICAHHI</sequence>
<feature type="domain" description="Ubiquitin-like protease family profile" evidence="4">
    <location>
        <begin position="16"/>
        <end position="58"/>
    </location>
</feature>
<organism evidence="5 6">
    <name type="scientific">Cirrhinus molitorella</name>
    <name type="common">mud carp</name>
    <dbReference type="NCBI Taxonomy" id="172907"/>
    <lineage>
        <taxon>Eukaryota</taxon>
        <taxon>Metazoa</taxon>
        <taxon>Chordata</taxon>
        <taxon>Craniata</taxon>
        <taxon>Vertebrata</taxon>
        <taxon>Euteleostomi</taxon>
        <taxon>Actinopterygii</taxon>
        <taxon>Neopterygii</taxon>
        <taxon>Teleostei</taxon>
        <taxon>Ostariophysi</taxon>
        <taxon>Cypriniformes</taxon>
        <taxon>Cyprinidae</taxon>
        <taxon>Labeoninae</taxon>
        <taxon>Labeonini</taxon>
        <taxon>Cirrhinus</taxon>
    </lineage>
</organism>